<dbReference type="Pfam" id="PF02875">
    <property type="entry name" value="Mur_ligase_C"/>
    <property type="match status" value="1"/>
</dbReference>
<dbReference type="SUPFAM" id="SSF63418">
    <property type="entry name" value="MurE/MurF N-terminal domain"/>
    <property type="match status" value="1"/>
</dbReference>
<dbReference type="GO" id="GO:0000287">
    <property type="term" value="F:magnesium ion binding"/>
    <property type="evidence" value="ECO:0007669"/>
    <property type="project" value="UniProtKB-UniRule"/>
</dbReference>
<evidence type="ECO:0000313" key="13">
    <source>
        <dbReference type="EMBL" id="SDU41131.1"/>
    </source>
</evidence>
<evidence type="ECO:0000256" key="5">
    <source>
        <dbReference type="ARBA" id="ARBA00023306"/>
    </source>
</evidence>
<keyword evidence="5 7" id="KW-0131">Cell cycle</keyword>
<dbReference type="RefSeq" id="WP_074849355.1">
    <property type="nucleotide sequence ID" value="NZ_FNLM01000034.1"/>
</dbReference>
<evidence type="ECO:0000259" key="12">
    <source>
        <dbReference type="Pfam" id="PF08245"/>
    </source>
</evidence>
<dbReference type="SUPFAM" id="SSF53623">
    <property type="entry name" value="MurD-like peptide ligases, catalytic domain"/>
    <property type="match status" value="1"/>
</dbReference>
<dbReference type="InterPro" id="IPR013221">
    <property type="entry name" value="Mur_ligase_cen"/>
</dbReference>
<dbReference type="Pfam" id="PF01225">
    <property type="entry name" value="Mur_ligase"/>
    <property type="match status" value="1"/>
</dbReference>
<name>A0A1H2IAR9_9ACTN</name>
<protein>
    <recommendedName>
        <fullName evidence="7">UDP-N-acetylmuramoyl-L-alanyl-D-glutamate--2,6-diaminopimelate ligase</fullName>
        <ecNumber evidence="7">6.3.2.13</ecNumber>
    </recommendedName>
    <alternativeName>
        <fullName evidence="7">Meso-A2pm-adding enzyme</fullName>
    </alternativeName>
    <alternativeName>
        <fullName evidence="7">Meso-diaminopimelate-adding enzyme</fullName>
    </alternativeName>
    <alternativeName>
        <fullName evidence="7">UDP-MurNAc-L-Ala-D-Glu:meso-diaminopimelate ligase</fullName>
    </alternativeName>
    <alternativeName>
        <fullName evidence="7">UDP-MurNAc-tripeptide synthetase</fullName>
    </alternativeName>
    <alternativeName>
        <fullName evidence="7">UDP-N-acetylmuramyl-tripeptide synthetase</fullName>
    </alternativeName>
</protein>
<feature type="binding site" evidence="7">
    <location>
        <position position="237"/>
    </location>
    <ligand>
        <name>UDP-N-acetyl-alpha-D-muramoyl-L-alanyl-D-glutamate</name>
        <dbReference type="ChEBI" id="CHEBI:83900"/>
    </ligand>
</feature>
<evidence type="ECO:0000256" key="2">
    <source>
        <dbReference type="ARBA" id="ARBA00022618"/>
    </source>
</evidence>
<comment type="subcellular location">
    <subcellularLocation>
        <location evidence="7 8">Cytoplasm</location>
    </subcellularLocation>
</comment>
<comment type="PTM">
    <text evidence="7">Carboxylation is probably crucial for Mg(2+) binding and, consequently, for the gamma-phosphate positioning of ATP.</text>
</comment>
<dbReference type="PANTHER" id="PTHR23135">
    <property type="entry name" value="MUR LIGASE FAMILY MEMBER"/>
    <property type="match status" value="1"/>
</dbReference>
<dbReference type="Proteomes" id="UP000183180">
    <property type="component" value="Unassembled WGS sequence"/>
</dbReference>
<dbReference type="EMBL" id="FNLM01000034">
    <property type="protein sequence ID" value="SDU41131.1"/>
    <property type="molecule type" value="Genomic_DNA"/>
</dbReference>
<feature type="binding site" evidence="7">
    <location>
        <position position="70"/>
    </location>
    <ligand>
        <name>UDP-N-acetyl-alpha-D-muramoyl-L-alanyl-D-glutamate</name>
        <dbReference type="ChEBI" id="CHEBI:83900"/>
    </ligand>
</feature>
<dbReference type="GO" id="GO:0005524">
    <property type="term" value="F:ATP binding"/>
    <property type="evidence" value="ECO:0007669"/>
    <property type="project" value="UniProtKB-UniRule"/>
</dbReference>
<feature type="binding site" evidence="7">
    <location>
        <position position="530"/>
    </location>
    <ligand>
        <name>meso-2,6-diaminopimelate</name>
        <dbReference type="ChEBI" id="CHEBI:57791"/>
    </ligand>
</feature>
<dbReference type="EC" id="6.3.2.13" evidence="7"/>
<comment type="catalytic activity">
    <reaction evidence="7">
        <text>UDP-N-acetyl-alpha-D-muramoyl-L-alanyl-D-glutamate + meso-2,6-diaminopimelate + ATP = UDP-N-acetyl-alpha-D-muramoyl-L-alanyl-gamma-D-glutamyl-meso-2,6-diaminopimelate + ADP + phosphate + H(+)</text>
        <dbReference type="Rhea" id="RHEA:23676"/>
        <dbReference type="ChEBI" id="CHEBI:15378"/>
        <dbReference type="ChEBI" id="CHEBI:30616"/>
        <dbReference type="ChEBI" id="CHEBI:43474"/>
        <dbReference type="ChEBI" id="CHEBI:57791"/>
        <dbReference type="ChEBI" id="CHEBI:83900"/>
        <dbReference type="ChEBI" id="CHEBI:83905"/>
        <dbReference type="ChEBI" id="CHEBI:456216"/>
        <dbReference type="EC" id="6.3.2.13"/>
    </reaction>
</comment>
<evidence type="ECO:0000259" key="10">
    <source>
        <dbReference type="Pfam" id="PF01225"/>
    </source>
</evidence>
<dbReference type="Gene3D" id="3.40.1390.10">
    <property type="entry name" value="MurE/MurF, N-terminal domain"/>
    <property type="match status" value="1"/>
</dbReference>
<dbReference type="GO" id="GO:0009252">
    <property type="term" value="P:peptidoglycan biosynthetic process"/>
    <property type="evidence" value="ECO:0007669"/>
    <property type="project" value="UniProtKB-UniRule"/>
</dbReference>
<feature type="short sequence motif" description="Meso-diaminopimelate recognition motif" evidence="7">
    <location>
        <begin position="466"/>
        <end position="469"/>
    </location>
</feature>
<evidence type="ECO:0000256" key="8">
    <source>
        <dbReference type="RuleBase" id="RU004135"/>
    </source>
</evidence>
<dbReference type="GO" id="GO:0008360">
    <property type="term" value="P:regulation of cell shape"/>
    <property type="evidence" value="ECO:0007669"/>
    <property type="project" value="UniProtKB-KW"/>
</dbReference>
<dbReference type="PANTHER" id="PTHR23135:SF4">
    <property type="entry name" value="UDP-N-ACETYLMURAMOYL-L-ALANYL-D-GLUTAMATE--2,6-DIAMINOPIMELATE LIGASE MURE HOMOLOG, CHLOROPLASTIC"/>
    <property type="match status" value="1"/>
</dbReference>
<evidence type="ECO:0000256" key="9">
    <source>
        <dbReference type="SAM" id="MobiDB-lite"/>
    </source>
</evidence>
<keyword evidence="6 7" id="KW-0961">Cell wall biogenesis/degradation</keyword>
<feature type="binding site" evidence="7">
    <location>
        <position position="526"/>
    </location>
    <ligand>
        <name>meso-2,6-diaminopimelate</name>
        <dbReference type="ChEBI" id="CHEBI:57791"/>
    </ligand>
</feature>
<evidence type="ECO:0000313" key="14">
    <source>
        <dbReference type="Proteomes" id="UP000183180"/>
    </source>
</evidence>
<dbReference type="Pfam" id="PF08245">
    <property type="entry name" value="Mur_ligase_M"/>
    <property type="match status" value="1"/>
</dbReference>
<dbReference type="Gene3D" id="3.90.190.20">
    <property type="entry name" value="Mur ligase, C-terminal domain"/>
    <property type="match status" value="1"/>
</dbReference>
<dbReference type="OrthoDB" id="9800958at2"/>
<gene>
    <name evidence="7" type="primary">murE</name>
    <name evidence="13" type="ORF">SAMN04488548_134993</name>
</gene>
<dbReference type="AlphaFoldDB" id="A0A1H2IAR9"/>
<feature type="compositionally biased region" description="Basic residues" evidence="9">
    <location>
        <begin position="22"/>
        <end position="32"/>
    </location>
</feature>
<dbReference type="HAMAP" id="MF_00208">
    <property type="entry name" value="MurE"/>
    <property type="match status" value="1"/>
</dbReference>
<comment type="similarity">
    <text evidence="1 7">Belongs to the MurCDEF family. MurE subfamily.</text>
</comment>
<comment type="function">
    <text evidence="7">Catalyzes the addition of meso-diaminopimelic acid to the nucleotide precursor UDP-N-acetylmuramoyl-L-alanyl-D-glutamate (UMAG) in the biosynthesis of bacterial cell-wall peptidoglycan.</text>
</comment>
<feature type="modified residue" description="N6-carboxylysine" evidence="7">
    <location>
        <position position="269"/>
    </location>
</feature>
<dbReference type="GO" id="GO:0071555">
    <property type="term" value="P:cell wall organization"/>
    <property type="evidence" value="ECO:0007669"/>
    <property type="project" value="UniProtKB-KW"/>
</dbReference>
<dbReference type="GO" id="GO:0051301">
    <property type="term" value="P:cell division"/>
    <property type="evidence" value="ECO:0007669"/>
    <property type="project" value="UniProtKB-KW"/>
</dbReference>
<evidence type="ECO:0000256" key="6">
    <source>
        <dbReference type="ARBA" id="ARBA00023316"/>
    </source>
</evidence>
<feature type="region of interest" description="Disordered" evidence="9">
    <location>
        <begin position="1"/>
        <end position="38"/>
    </location>
</feature>
<evidence type="ECO:0000256" key="4">
    <source>
        <dbReference type="ARBA" id="ARBA00022984"/>
    </source>
</evidence>
<dbReference type="NCBIfam" id="TIGR01085">
    <property type="entry name" value="murE"/>
    <property type="match status" value="1"/>
</dbReference>
<feature type="domain" description="Mur ligase N-terminal catalytic" evidence="10">
    <location>
        <begin position="65"/>
        <end position="139"/>
    </location>
</feature>
<keyword evidence="7" id="KW-0460">Magnesium</keyword>
<keyword evidence="7" id="KW-0963">Cytoplasm</keyword>
<dbReference type="InterPro" id="IPR004101">
    <property type="entry name" value="Mur_ligase_C"/>
</dbReference>
<organism evidence="13 14">
    <name type="scientific">Gordonia westfalica</name>
    <dbReference type="NCBI Taxonomy" id="158898"/>
    <lineage>
        <taxon>Bacteria</taxon>
        <taxon>Bacillati</taxon>
        <taxon>Actinomycetota</taxon>
        <taxon>Actinomycetes</taxon>
        <taxon>Mycobacteriales</taxon>
        <taxon>Gordoniaceae</taxon>
        <taxon>Gordonia</taxon>
    </lineage>
</organism>
<keyword evidence="7 13" id="KW-0436">Ligase</keyword>
<dbReference type="NCBIfam" id="NF001126">
    <property type="entry name" value="PRK00139.1-4"/>
    <property type="match status" value="1"/>
</dbReference>
<comment type="pathway">
    <text evidence="7 8">Cell wall biogenesis; peptidoglycan biosynthesis.</text>
</comment>
<keyword evidence="2 7" id="KW-0132">Cell division</keyword>
<sequence length="568" mass="57835">MASRGSSGSGSSGSGSSGRGSTGRRKGKKVTGRPHEVAPTAVTVLSTATGARLDLVGGADRETSVQGVTLRAQEVQPGDLFAALPGATTHGARFADQAVAAGATAILTDPAGRAELSRVLPPETAVAVLIHPSPRTVLGSVSSRVYGNPSQRLKLIGITGTSGKTTTSYLVEAALLAAGHSVGLIGTVETRVNGVAQPSSLTTPEAPTLQALLASMLEDGVDVVVMEVSSHALSLGRVDGAHFAIGAFTNLSQDHLDFHQTMRAYFDAKAQLFVPSSPNHAVRAVLCVDDEWGRRMADLARRPGEAAHLQPVTVSTGPTPAHWHAGPSDLAGDGTSHTPFTEPDGDHVLVIPLPGRYNVANGLLAVAVAHAAGVPISTALDAVASVSVPGRLQRVDRGQPFLALVDYAHKPGAVEAVLATLRGQLGEGAGRVAIVLGAGGDRDAGKRPLMGEAAARGAELVIVTDDNPRSEDPAAIRSEVLAGARGVDAADRPAGAEPVREVGDRAAAIAEAIVWAGPGDIVLVAGKGHEAGQEINGVKHPFDDRDVVAQALESSSAPTGSVAAEDDR</sequence>
<evidence type="ECO:0000256" key="7">
    <source>
        <dbReference type="HAMAP-Rule" id="MF_00208"/>
    </source>
</evidence>
<keyword evidence="4 7" id="KW-0573">Peptidoglycan synthesis</keyword>
<feature type="domain" description="Mur ligase central" evidence="12">
    <location>
        <begin position="158"/>
        <end position="369"/>
    </location>
</feature>
<dbReference type="GO" id="GO:0005737">
    <property type="term" value="C:cytoplasm"/>
    <property type="evidence" value="ECO:0007669"/>
    <property type="project" value="UniProtKB-SubCell"/>
</dbReference>
<keyword evidence="3 7" id="KW-0133">Cell shape</keyword>
<dbReference type="STRING" id="158898.SAMN04488548_134993"/>
<evidence type="ECO:0000256" key="1">
    <source>
        <dbReference type="ARBA" id="ARBA00005898"/>
    </source>
</evidence>
<feature type="binding site" evidence="7">
    <location>
        <begin position="160"/>
        <end position="166"/>
    </location>
    <ligand>
        <name>ATP</name>
        <dbReference type="ChEBI" id="CHEBI:30616"/>
    </ligand>
</feature>
<dbReference type="InterPro" id="IPR035911">
    <property type="entry name" value="MurE/MurF_N"/>
</dbReference>
<feature type="binding site" evidence="7">
    <location>
        <position position="229"/>
    </location>
    <ligand>
        <name>UDP-N-acetyl-alpha-D-muramoyl-L-alanyl-D-glutamate</name>
        <dbReference type="ChEBI" id="CHEBI:83900"/>
    </ligand>
</feature>
<evidence type="ECO:0000256" key="3">
    <source>
        <dbReference type="ARBA" id="ARBA00022960"/>
    </source>
</evidence>
<feature type="binding site" evidence="7">
    <location>
        <begin position="202"/>
        <end position="203"/>
    </location>
    <ligand>
        <name>UDP-N-acetyl-alpha-D-muramoyl-L-alanyl-D-glutamate</name>
        <dbReference type="ChEBI" id="CHEBI:83900"/>
    </ligand>
</feature>
<feature type="compositionally biased region" description="Gly residues" evidence="9">
    <location>
        <begin position="7"/>
        <end position="21"/>
    </location>
</feature>
<accession>A0A1H2IAR9</accession>
<dbReference type="InterPro" id="IPR005761">
    <property type="entry name" value="UDP-N-AcMur-Glu-dNH2Pim_ligase"/>
</dbReference>
<dbReference type="SUPFAM" id="SSF53244">
    <property type="entry name" value="MurD-like peptide ligases, peptide-binding domain"/>
    <property type="match status" value="1"/>
</dbReference>
<dbReference type="NCBIfam" id="NF001124">
    <property type="entry name" value="PRK00139.1-2"/>
    <property type="match status" value="1"/>
</dbReference>
<dbReference type="InterPro" id="IPR000713">
    <property type="entry name" value="Mur_ligase_N"/>
</dbReference>
<keyword evidence="7" id="KW-0547">Nucleotide-binding</keyword>
<comment type="cofactor">
    <cofactor evidence="7">
        <name>Mg(2+)</name>
        <dbReference type="ChEBI" id="CHEBI:18420"/>
    </cofactor>
</comment>
<evidence type="ECO:0000259" key="11">
    <source>
        <dbReference type="Pfam" id="PF02875"/>
    </source>
</evidence>
<reference evidence="13 14" key="1">
    <citation type="submission" date="2016-10" db="EMBL/GenBank/DDBJ databases">
        <authorList>
            <person name="de Groot N.N."/>
        </authorList>
    </citation>
    <scope>NUCLEOTIDE SEQUENCE [LARGE SCALE GENOMIC DNA]</scope>
    <source>
        <strain evidence="13 14">DSM 44215</strain>
    </source>
</reference>
<comment type="caution">
    <text evidence="7">Lacks conserved residue(s) required for the propagation of feature annotation.</text>
</comment>
<feature type="binding site" evidence="7">
    <location>
        <position position="442"/>
    </location>
    <ligand>
        <name>meso-2,6-diaminopimelate</name>
        <dbReference type="ChEBI" id="CHEBI:57791"/>
    </ligand>
</feature>
<dbReference type="GO" id="GO:0008765">
    <property type="term" value="F:UDP-N-acetylmuramoylalanyl-D-glutamate-2,6-diaminopimelate ligase activity"/>
    <property type="evidence" value="ECO:0007669"/>
    <property type="project" value="UniProtKB-UniRule"/>
</dbReference>
<dbReference type="InterPro" id="IPR036565">
    <property type="entry name" value="Mur-like_cat_sf"/>
</dbReference>
<dbReference type="Gene3D" id="3.40.1190.10">
    <property type="entry name" value="Mur-like, catalytic domain"/>
    <property type="match status" value="1"/>
</dbReference>
<keyword evidence="7" id="KW-0067">ATP-binding</keyword>
<dbReference type="UniPathway" id="UPA00219"/>
<proteinExistence type="inferred from homology"/>
<feature type="domain" description="Mur ligase C-terminal" evidence="11">
    <location>
        <begin position="390"/>
        <end position="528"/>
    </location>
</feature>
<feature type="binding site" evidence="7">
    <location>
        <begin position="466"/>
        <end position="469"/>
    </location>
    <ligand>
        <name>meso-2,6-diaminopimelate</name>
        <dbReference type="ChEBI" id="CHEBI:57791"/>
    </ligand>
</feature>
<dbReference type="InterPro" id="IPR036615">
    <property type="entry name" value="Mur_ligase_C_dom_sf"/>
</dbReference>